<dbReference type="RefSeq" id="WP_345234401.1">
    <property type="nucleotide sequence ID" value="NZ_BAABGZ010000013.1"/>
</dbReference>
<reference evidence="3" key="1">
    <citation type="journal article" date="2019" name="Int. J. Syst. Evol. Microbiol.">
        <title>The Global Catalogue of Microorganisms (GCM) 10K type strain sequencing project: providing services to taxonomists for standard genome sequencing and annotation.</title>
        <authorList>
            <consortium name="The Broad Institute Genomics Platform"/>
            <consortium name="The Broad Institute Genome Sequencing Center for Infectious Disease"/>
            <person name="Wu L."/>
            <person name="Ma J."/>
        </authorList>
    </citation>
    <scope>NUCLEOTIDE SEQUENCE [LARGE SCALE GENOMIC DNA]</scope>
    <source>
        <strain evidence="3">JCM 17923</strain>
    </source>
</reference>
<evidence type="ECO:0000256" key="1">
    <source>
        <dbReference type="SAM" id="Phobius"/>
    </source>
</evidence>
<evidence type="ECO:0008006" key="4">
    <source>
        <dbReference type="Google" id="ProtNLM"/>
    </source>
</evidence>
<evidence type="ECO:0000313" key="3">
    <source>
        <dbReference type="Proteomes" id="UP001501153"/>
    </source>
</evidence>
<proteinExistence type="predicted"/>
<sequence>MTEHPAFYLGLSLLLMHEMDAVRCREWRIFPGMSLLSDEWGKRVFFLAHVPLFYAILAAVAGQTSHPDFISGMSLFMVVHAGLHLVFLRHPRNEFTDWLSWSIIGGAAAAGALELGLG</sequence>
<comment type="caution">
    <text evidence="2">The sequence shown here is derived from an EMBL/GenBank/DDBJ whole genome shotgun (WGS) entry which is preliminary data.</text>
</comment>
<keyword evidence="1" id="KW-0812">Transmembrane</keyword>
<accession>A0ABP8I4P2</accession>
<feature type="transmembrane region" description="Helical" evidence="1">
    <location>
        <begin position="69"/>
        <end position="87"/>
    </location>
</feature>
<organism evidence="2 3">
    <name type="scientific">Hymenobacter saemangeumensis</name>
    <dbReference type="NCBI Taxonomy" id="1084522"/>
    <lineage>
        <taxon>Bacteria</taxon>
        <taxon>Pseudomonadati</taxon>
        <taxon>Bacteroidota</taxon>
        <taxon>Cytophagia</taxon>
        <taxon>Cytophagales</taxon>
        <taxon>Hymenobacteraceae</taxon>
        <taxon>Hymenobacter</taxon>
    </lineage>
</organism>
<feature type="transmembrane region" description="Helical" evidence="1">
    <location>
        <begin position="45"/>
        <end position="62"/>
    </location>
</feature>
<name>A0ABP8I4P2_9BACT</name>
<keyword evidence="3" id="KW-1185">Reference proteome</keyword>
<dbReference type="Proteomes" id="UP001501153">
    <property type="component" value="Unassembled WGS sequence"/>
</dbReference>
<protein>
    <recommendedName>
        <fullName evidence="4">DUF3307 domain-containing protein</fullName>
    </recommendedName>
</protein>
<evidence type="ECO:0000313" key="2">
    <source>
        <dbReference type="EMBL" id="GAA4351331.1"/>
    </source>
</evidence>
<keyword evidence="1" id="KW-1133">Transmembrane helix</keyword>
<keyword evidence="1" id="KW-0472">Membrane</keyword>
<dbReference type="EMBL" id="BAABGZ010000013">
    <property type="protein sequence ID" value="GAA4351331.1"/>
    <property type="molecule type" value="Genomic_DNA"/>
</dbReference>
<dbReference type="InterPro" id="IPR046559">
    <property type="entry name" value="DUF6713"/>
</dbReference>
<gene>
    <name evidence="2" type="ORF">GCM10023185_09880</name>
</gene>
<dbReference type="Pfam" id="PF20460">
    <property type="entry name" value="DUF6713"/>
    <property type="match status" value="1"/>
</dbReference>
<feature type="transmembrane region" description="Helical" evidence="1">
    <location>
        <begin position="99"/>
        <end position="117"/>
    </location>
</feature>